<dbReference type="AlphaFoldDB" id="A0A139ARX5"/>
<proteinExistence type="predicted"/>
<dbReference type="EMBL" id="KQ965738">
    <property type="protein sequence ID" value="KXS19490.1"/>
    <property type="molecule type" value="Genomic_DNA"/>
</dbReference>
<sequence>MASPSLAVARLPREILGAIYIHVESPQTFCLVCRGFEVASRGRELTYEWIRARNGRPGFWYTLYTRCPSLLSSGSFIDWLLNEKTPPVPPRMILQTIVRGGLPGVAINPRLVAMHIEMRLGEDGQTTWSIADDYELFLHLLEARRFEQAENLVTRFGFVPYPDLKRPTVTSTWGTQHNPSTFDISVQIVHKTLLFKSRFRSVLDLWRSRGLDGHLIAGKMLADCIYDRAALSRSNPLSLNIVAIAFDEFQLSRYFPHLPSGLPIESLEDGESVLAGMWVVKKHFPAFWMDFAPWMAHRRTDALSMDVDRRSSPVDYEWLWSVTFADVITKTNRVDYAWLRTVVPTHVGAHWDSAEAGPSLFDIEPFSMLGGFLNTLHACVPKLIPGTPGRDRGLSIRGVAFMICGVTIAAYIRDPANTFRMGFFALVETLINRVPEPRAPYTKDISRDASESAEHRGIAALCGGLLFLFEHFPETIGMAAEKLVRGCYGAQVGDGRPDMDVLCREILRARFDTAHASMCYAADQLLLSMLRWSVWDSVTNGTAFDADLAEVVVLYLDDASLSSCINDEIFSALYVRNGVDETFGMPVFQPRMAPGFDNPQILPTYSRTFSGVKDFLVGLPGWDPSDELSYAIMCELTVSATMEAASQMPSMVVNGGDHVVESPVHFRELLQWATEKGVWFTPAHAKVPANIEMAFKHPVELVFAKNVANLLYGTWTKVRVLGKAYRQNSRNPNAVNSSVHNEVGYLAMVQRSGIDVDLVWTSESVRMVREMWMLQTINIVDEMENAGLDATPLLREFREIVSDMQVGFDA</sequence>
<gene>
    <name evidence="1" type="ORF">M427DRAFT_67131</name>
</gene>
<evidence type="ECO:0000313" key="2">
    <source>
        <dbReference type="Proteomes" id="UP000070544"/>
    </source>
</evidence>
<keyword evidence="2" id="KW-1185">Reference proteome</keyword>
<accession>A0A139ARX5</accession>
<evidence type="ECO:0000313" key="1">
    <source>
        <dbReference type="EMBL" id="KXS19490.1"/>
    </source>
</evidence>
<organism evidence="1 2">
    <name type="scientific">Gonapodya prolifera (strain JEL478)</name>
    <name type="common">Monoblepharis prolifera</name>
    <dbReference type="NCBI Taxonomy" id="1344416"/>
    <lineage>
        <taxon>Eukaryota</taxon>
        <taxon>Fungi</taxon>
        <taxon>Fungi incertae sedis</taxon>
        <taxon>Chytridiomycota</taxon>
        <taxon>Chytridiomycota incertae sedis</taxon>
        <taxon>Monoblepharidomycetes</taxon>
        <taxon>Monoblepharidales</taxon>
        <taxon>Gonapodyaceae</taxon>
        <taxon>Gonapodya</taxon>
    </lineage>
</organism>
<dbReference type="Proteomes" id="UP000070544">
    <property type="component" value="Unassembled WGS sequence"/>
</dbReference>
<protein>
    <recommendedName>
        <fullName evidence="3">F-box domain-containing protein</fullName>
    </recommendedName>
</protein>
<reference evidence="1 2" key="1">
    <citation type="journal article" date="2015" name="Genome Biol. Evol.">
        <title>Phylogenomic analyses indicate that early fungi evolved digesting cell walls of algal ancestors of land plants.</title>
        <authorList>
            <person name="Chang Y."/>
            <person name="Wang S."/>
            <person name="Sekimoto S."/>
            <person name="Aerts A.L."/>
            <person name="Choi C."/>
            <person name="Clum A."/>
            <person name="LaButti K.M."/>
            <person name="Lindquist E.A."/>
            <person name="Yee Ngan C."/>
            <person name="Ohm R.A."/>
            <person name="Salamov A.A."/>
            <person name="Grigoriev I.V."/>
            <person name="Spatafora J.W."/>
            <person name="Berbee M.L."/>
        </authorList>
    </citation>
    <scope>NUCLEOTIDE SEQUENCE [LARGE SCALE GENOMIC DNA]</scope>
    <source>
        <strain evidence="1 2">JEL478</strain>
    </source>
</reference>
<name>A0A139ARX5_GONPJ</name>
<evidence type="ECO:0008006" key="3">
    <source>
        <dbReference type="Google" id="ProtNLM"/>
    </source>
</evidence>